<dbReference type="Gene3D" id="3.80.10.10">
    <property type="entry name" value="Ribonuclease Inhibitor"/>
    <property type="match status" value="1"/>
</dbReference>
<proteinExistence type="predicted"/>
<sequence length="209" mass="23312">MKTKEELRLYFENGDKPTQEHFWQWQDSYWHKDEKISPESIESIEKIVPFFINENLLGSTIHLTIPKETKKIVASAYAYTGMSYQITKVTFNEGLEIIGSHSFNSQNIKSIKTPSTLKIIEVGAFTNQGNIINGSDSIEEIVLNEGLVIIEDYAFSSSRATVKNLYIPSSVESVGQNAFAIPSLKTVSAPTGLDLSKAGIPETAIITYR</sequence>
<dbReference type="EMBL" id="JAPDHV010000002">
    <property type="protein sequence ID" value="MCW3160521.1"/>
    <property type="molecule type" value="Genomic_DNA"/>
</dbReference>
<evidence type="ECO:0000313" key="2">
    <source>
        <dbReference type="Proteomes" id="UP001163719"/>
    </source>
</evidence>
<protein>
    <submittedName>
        <fullName evidence="1">Leucine-rich repeat domain-containing protein</fullName>
    </submittedName>
</protein>
<dbReference type="Pfam" id="PF13306">
    <property type="entry name" value="LRR_5"/>
    <property type="match status" value="2"/>
</dbReference>
<comment type="caution">
    <text evidence="1">The sequence shown here is derived from an EMBL/GenBank/DDBJ whole genome shotgun (WGS) entry which is preliminary data.</text>
</comment>
<dbReference type="InterPro" id="IPR026906">
    <property type="entry name" value="LRR_5"/>
</dbReference>
<dbReference type="RefSeq" id="WP_264742475.1">
    <property type="nucleotide sequence ID" value="NZ_JAPDHV010000002.1"/>
</dbReference>
<organism evidence="1 2">
    <name type="scientific">Chryseobacterium oryctis</name>
    <dbReference type="NCBI Taxonomy" id="2952618"/>
    <lineage>
        <taxon>Bacteria</taxon>
        <taxon>Pseudomonadati</taxon>
        <taxon>Bacteroidota</taxon>
        <taxon>Flavobacteriia</taxon>
        <taxon>Flavobacteriales</taxon>
        <taxon>Weeksellaceae</taxon>
        <taxon>Chryseobacterium group</taxon>
        <taxon>Chryseobacterium</taxon>
    </lineage>
</organism>
<keyword evidence="2" id="KW-1185">Reference proteome</keyword>
<reference evidence="1" key="1">
    <citation type="submission" date="2022-10" db="EMBL/GenBank/DDBJ databases">
        <title>Chryseobacterium babae sp. nov. isolated from the gut of the beetle Oryctes rhinoceros, and Chryseobacterium kimseyorum sp. nov., isolated from a stick insect rearing cage.</title>
        <authorList>
            <person name="Shelomi M."/>
            <person name="Han C.-J."/>
            <person name="Chen W.-M."/>
            <person name="Chen H.-K."/>
            <person name="Liaw S.-J."/>
            <person name="Muhle E."/>
            <person name="Clermont D."/>
        </authorList>
    </citation>
    <scope>NUCLEOTIDE SEQUENCE</scope>
    <source>
        <strain evidence="1">WLa1L2M3</strain>
    </source>
</reference>
<accession>A0ABT3HL72</accession>
<dbReference type="Proteomes" id="UP001163719">
    <property type="component" value="Unassembled WGS sequence"/>
</dbReference>
<name>A0ABT3HL72_9FLAO</name>
<gene>
    <name evidence="1" type="ORF">OH806_04485</name>
</gene>
<dbReference type="InterPro" id="IPR032675">
    <property type="entry name" value="LRR_dom_sf"/>
</dbReference>
<evidence type="ECO:0000313" key="1">
    <source>
        <dbReference type="EMBL" id="MCW3160521.1"/>
    </source>
</evidence>